<evidence type="ECO:0000313" key="6">
    <source>
        <dbReference type="EMBL" id="WOO43445.1"/>
    </source>
</evidence>
<keyword evidence="2" id="KW-0479">Metal-binding</keyword>
<dbReference type="InterPro" id="IPR055438">
    <property type="entry name" value="AstE_AspA_cat"/>
</dbReference>
<keyword evidence="4" id="KW-0862">Zinc</keyword>
<organism evidence="6 7">
    <name type="scientific">Rubellicoccus peritrichatus</name>
    <dbReference type="NCBI Taxonomy" id="3080537"/>
    <lineage>
        <taxon>Bacteria</taxon>
        <taxon>Pseudomonadati</taxon>
        <taxon>Verrucomicrobiota</taxon>
        <taxon>Opitutia</taxon>
        <taxon>Puniceicoccales</taxon>
        <taxon>Cerasicoccaceae</taxon>
        <taxon>Rubellicoccus</taxon>
    </lineage>
</organism>
<evidence type="ECO:0000259" key="5">
    <source>
        <dbReference type="Pfam" id="PF24827"/>
    </source>
</evidence>
<sequence length="357" mass="38748">MSGDIGVWGAKEIAPGERKRLRLEIGKSFSGSNVTLPLMIWRAPEPGPVVGITAAVHGDEINGTGAIRGLVQEPPFTLKRGALILVPVINIMGFERHSRYMPDRRDLNRSFPGTRGGSLTSRLARLVFDEVIGRCDYLIDLHTAAVRRTNFPNVRTDCSNEACKRLAQAFGSEVIVNGTGPDGSLRREAVKAGCPTIVLEAGEVWKVEPAVQDLTVRGVSNVLAELEMTDQPHAAPPHQVVVEETRWVRSETDGFLHFHVTPGGSVSKGQAIATSTSLLGKENEVIYSPHDGIVMGMTTMPAVGPGDPVVHIAIPSTRRQHKHIEKSIDDLEEGTIENDLRSHLATNITVTYLEEDG</sequence>
<evidence type="ECO:0000256" key="2">
    <source>
        <dbReference type="ARBA" id="ARBA00022723"/>
    </source>
</evidence>
<dbReference type="PIRSF" id="PIRSF039012">
    <property type="entry name" value="ASP"/>
    <property type="match status" value="1"/>
</dbReference>
<dbReference type="Gene3D" id="3.40.630.10">
    <property type="entry name" value="Zn peptidases"/>
    <property type="match status" value="1"/>
</dbReference>
<name>A0AAQ3LD01_9BACT</name>
<dbReference type="Proteomes" id="UP001304300">
    <property type="component" value="Chromosome"/>
</dbReference>
<evidence type="ECO:0000256" key="3">
    <source>
        <dbReference type="ARBA" id="ARBA00022801"/>
    </source>
</evidence>
<dbReference type="InterPro" id="IPR053138">
    <property type="entry name" value="N-alpha-Ac-DABA_deacetylase"/>
</dbReference>
<dbReference type="KEGG" id="puo:RZN69_10125"/>
<keyword evidence="3" id="KW-0378">Hydrolase</keyword>
<gene>
    <name evidence="6" type="ORF">RZN69_10125</name>
</gene>
<evidence type="ECO:0000256" key="4">
    <source>
        <dbReference type="ARBA" id="ARBA00022833"/>
    </source>
</evidence>
<proteinExistence type="predicted"/>
<keyword evidence="7" id="KW-1185">Reference proteome</keyword>
<dbReference type="GO" id="GO:0016811">
    <property type="term" value="F:hydrolase activity, acting on carbon-nitrogen (but not peptide) bonds, in linear amides"/>
    <property type="evidence" value="ECO:0007669"/>
    <property type="project" value="InterPro"/>
</dbReference>
<evidence type="ECO:0000313" key="7">
    <source>
        <dbReference type="Proteomes" id="UP001304300"/>
    </source>
</evidence>
<dbReference type="AlphaFoldDB" id="A0AAQ3LD01"/>
<evidence type="ECO:0000256" key="1">
    <source>
        <dbReference type="ARBA" id="ARBA00001947"/>
    </source>
</evidence>
<accession>A0AAQ3LD01</accession>
<dbReference type="Pfam" id="PF24827">
    <property type="entry name" value="AstE_AspA_cat"/>
    <property type="match status" value="1"/>
</dbReference>
<dbReference type="EMBL" id="CP136920">
    <property type="protein sequence ID" value="WOO43445.1"/>
    <property type="molecule type" value="Genomic_DNA"/>
</dbReference>
<comment type="cofactor">
    <cofactor evidence="1">
        <name>Zn(2+)</name>
        <dbReference type="ChEBI" id="CHEBI:29105"/>
    </cofactor>
</comment>
<dbReference type="PANTHER" id="PTHR37326">
    <property type="entry name" value="BLL3975 PROTEIN"/>
    <property type="match status" value="1"/>
</dbReference>
<dbReference type="PANTHER" id="PTHR37326:SF1">
    <property type="entry name" value="BLL3975 PROTEIN"/>
    <property type="match status" value="1"/>
</dbReference>
<dbReference type="RefSeq" id="WP_317836001.1">
    <property type="nucleotide sequence ID" value="NZ_CP136920.1"/>
</dbReference>
<dbReference type="CDD" id="cd06251">
    <property type="entry name" value="M14_ASTE_ASPA-like"/>
    <property type="match status" value="1"/>
</dbReference>
<protein>
    <submittedName>
        <fullName evidence="6">Succinylglutamate desuccinylase/aspartoacylase family protein</fullName>
    </submittedName>
</protein>
<reference evidence="6 7" key="1">
    <citation type="submission" date="2023-10" db="EMBL/GenBank/DDBJ databases">
        <title>Rubellicoccus peritrichatus gen. nov., sp. nov., isolated from an algae of coral reef tank.</title>
        <authorList>
            <person name="Luo J."/>
        </authorList>
    </citation>
    <scope>NUCLEOTIDE SEQUENCE [LARGE SCALE GENOMIC DNA]</scope>
    <source>
        <strain evidence="6 7">CR14</strain>
    </source>
</reference>
<feature type="domain" description="Succinylglutamate desuccinylase/Aspartoacylase catalytic" evidence="5">
    <location>
        <begin position="46"/>
        <end position="225"/>
    </location>
</feature>
<dbReference type="SUPFAM" id="SSF53187">
    <property type="entry name" value="Zn-dependent exopeptidases"/>
    <property type="match status" value="1"/>
</dbReference>
<dbReference type="GO" id="GO:0016788">
    <property type="term" value="F:hydrolase activity, acting on ester bonds"/>
    <property type="evidence" value="ECO:0007669"/>
    <property type="project" value="InterPro"/>
</dbReference>
<dbReference type="GO" id="GO:0046872">
    <property type="term" value="F:metal ion binding"/>
    <property type="evidence" value="ECO:0007669"/>
    <property type="project" value="UniProtKB-KW"/>
</dbReference>
<dbReference type="InterPro" id="IPR043795">
    <property type="entry name" value="N-alpha-Ac-DABA-like"/>
</dbReference>